<evidence type="ECO:0000313" key="2">
    <source>
        <dbReference type="Proteomes" id="UP000501690"/>
    </source>
</evidence>
<dbReference type="AlphaFoldDB" id="A0A4D6MG17"/>
<protein>
    <submittedName>
        <fullName evidence="1">Uncharacterized protein</fullName>
    </submittedName>
</protein>
<reference evidence="1 2" key="1">
    <citation type="submission" date="2019-04" db="EMBL/GenBank/DDBJ databases">
        <title>An improved genome assembly and genetic linkage map for asparagus bean, Vigna unguiculata ssp. sesquipedialis.</title>
        <authorList>
            <person name="Xia Q."/>
            <person name="Zhang R."/>
            <person name="Dong Y."/>
        </authorList>
    </citation>
    <scope>NUCLEOTIDE SEQUENCE [LARGE SCALE GENOMIC DNA]</scope>
    <source>
        <tissue evidence="1">Leaf</tissue>
    </source>
</reference>
<gene>
    <name evidence="1" type="ORF">DEO72_LG7g1606</name>
</gene>
<organism evidence="1 2">
    <name type="scientific">Vigna unguiculata</name>
    <name type="common">Cowpea</name>
    <dbReference type="NCBI Taxonomy" id="3917"/>
    <lineage>
        <taxon>Eukaryota</taxon>
        <taxon>Viridiplantae</taxon>
        <taxon>Streptophyta</taxon>
        <taxon>Embryophyta</taxon>
        <taxon>Tracheophyta</taxon>
        <taxon>Spermatophyta</taxon>
        <taxon>Magnoliopsida</taxon>
        <taxon>eudicotyledons</taxon>
        <taxon>Gunneridae</taxon>
        <taxon>Pentapetalae</taxon>
        <taxon>rosids</taxon>
        <taxon>fabids</taxon>
        <taxon>Fabales</taxon>
        <taxon>Fabaceae</taxon>
        <taxon>Papilionoideae</taxon>
        <taxon>50 kb inversion clade</taxon>
        <taxon>NPAAA clade</taxon>
        <taxon>indigoferoid/millettioid clade</taxon>
        <taxon>Phaseoleae</taxon>
        <taxon>Vigna</taxon>
    </lineage>
</organism>
<keyword evidence="2" id="KW-1185">Reference proteome</keyword>
<accession>A0A4D6MG17</accession>
<name>A0A4D6MG17_VIGUN</name>
<evidence type="ECO:0000313" key="1">
    <source>
        <dbReference type="EMBL" id="QCE00316.1"/>
    </source>
</evidence>
<sequence>MAAKRGKRGWETDHKGERNQGGLVIKGDFLKISRLKAKEPVLEIFQKPPGGLFIAARRCMLFSAISGFLGRNRLAVHTRPPGDACDFTGRNRLAVHNRPPGDACDFTNFWNFSMNCLAVMINRQATRVSISDFGIFWVQGDVGDSAEGGLIVIERVLSVSRSLVRENECIWLKFGDIGIGVDGME</sequence>
<dbReference type="EMBL" id="CP039351">
    <property type="protein sequence ID" value="QCE00316.1"/>
    <property type="molecule type" value="Genomic_DNA"/>
</dbReference>
<dbReference type="Proteomes" id="UP000501690">
    <property type="component" value="Linkage Group LG7"/>
</dbReference>
<proteinExistence type="predicted"/>